<dbReference type="InterPro" id="IPR002303">
    <property type="entry name" value="Valyl-tRNA_ligase"/>
</dbReference>
<dbReference type="EC" id="6.1.1.9" evidence="9"/>
<dbReference type="Proteomes" id="UP000033475">
    <property type="component" value="Unassembled WGS sequence"/>
</dbReference>
<dbReference type="PRINTS" id="PR00986">
    <property type="entry name" value="TRNASYNTHVAL"/>
</dbReference>
<dbReference type="InterPro" id="IPR022874">
    <property type="entry name" value="Valine-tRNA_ligase_type_2"/>
</dbReference>
<dbReference type="RefSeq" id="WP_011270581.1">
    <property type="nucleotide sequence ID" value="NZ_LANQ01000001.1"/>
</dbReference>
<feature type="binding site" evidence="9">
    <location>
        <position position="586"/>
    </location>
    <ligand>
        <name>ATP</name>
        <dbReference type="ChEBI" id="CHEBI:30616"/>
    </ligand>
</feature>
<dbReference type="HAMAP" id="MF_02005">
    <property type="entry name" value="Val_tRNA_synth_type2"/>
    <property type="match status" value="1"/>
</dbReference>
<dbReference type="NCBIfam" id="TIGR01045">
    <property type="entry name" value="RPE1"/>
    <property type="match status" value="1"/>
</dbReference>
<dbReference type="InterPro" id="IPR014729">
    <property type="entry name" value="Rossmann-like_a/b/a_fold"/>
</dbReference>
<dbReference type="InterPro" id="IPR005728">
    <property type="entry name" value="RPE1"/>
</dbReference>
<evidence type="ECO:0000256" key="5">
    <source>
        <dbReference type="ARBA" id="ARBA00022840"/>
    </source>
</evidence>
<comment type="catalytic activity">
    <reaction evidence="8 9">
        <text>tRNA(Val) + L-valine + ATP = L-valyl-tRNA(Val) + AMP + diphosphate</text>
        <dbReference type="Rhea" id="RHEA:10704"/>
        <dbReference type="Rhea" id="RHEA-COMP:9672"/>
        <dbReference type="Rhea" id="RHEA-COMP:9708"/>
        <dbReference type="ChEBI" id="CHEBI:30616"/>
        <dbReference type="ChEBI" id="CHEBI:33019"/>
        <dbReference type="ChEBI" id="CHEBI:57762"/>
        <dbReference type="ChEBI" id="CHEBI:78442"/>
        <dbReference type="ChEBI" id="CHEBI:78537"/>
        <dbReference type="ChEBI" id="CHEBI:456215"/>
        <dbReference type="EC" id="6.1.1.9"/>
    </reaction>
</comment>
<keyword evidence="7 9" id="KW-0030">Aminoacyl-tRNA synthetase</keyword>
<protein>
    <recommendedName>
        <fullName evidence="9">Valine--tRNA ligase</fullName>
        <ecNumber evidence="9">6.1.1.9</ecNumber>
    </recommendedName>
    <alternativeName>
        <fullName evidence="9">Valyl-tRNA synthetase</fullName>
        <shortName evidence="9">ValRS</shortName>
    </alternativeName>
</protein>
<evidence type="ECO:0000256" key="6">
    <source>
        <dbReference type="ARBA" id="ARBA00022917"/>
    </source>
</evidence>
<keyword evidence="4 9" id="KW-0547">Nucleotide-binding</keyword>
<dbReference type="FunFam" id="3.40.50.620:FF:000192">
    <property type="entry name" value="Valine--tRNA ligase"/>
    <property type="match status" value="1"/>
</dbReference>
<dbReference type="Gene3D" id="1.10.730.10">
    <property type="entry name" value="Isoleucyl-tRNA Synthetase, Domain 1"/>
    <property type="match status" value="1"/>
</dbReference>
<evidence type="ECO:0000256" key="4">
    <source>
        <dbReference type="ARBA" id="ARBA00022741"/>
    </source>
</evidence>
<dbReference type="InterPro" id="IPR002300">
    <property type="entry name" value="aa-tRNA-synth_Ia"/>
</dbReference>
<dbReference type="EMBL" id="LANQ01000001">
    <property type="protein sequence ID" value="KJV58283.1"/>
    <property type="molecule type" value="Genomic_DNA"/>
</dbReference>
<evidence type="ECO:0000256" key="7">
    <source>
        <dbReference type="ARBA" id="ARBA00023146"/>
    </source>
</evidence>
<dbReference type="Gene3D" id="3.40.50.620">
    <property type="entry name" value="HUPs"/>
    <property type="match status" value="2"/>
</dbReference>
<dbReference type="InterPro" id="IPR009080">
    <property type="entry name" value="tRNAsynth_Ia_anticodon-bd"/>
</dbReference>
<evidence type="ECO:0000259" key="11">
    <source>
        <dbReference type="Pfam" id="PF08264"/>
    </source>
</evidence>
<feature type="short sequence motif" description="'HIGH' region" evidence="9">
    <location>
        <begin position="46"/>
        <end position="56"/>
    </location>
</feature>
<dbReference type="InterPro" id="IPR009008">
    <property type="entry name" value="Val/Leu/Ile-tRNA-synth_edit"/>
</dbReference>
<name>A0A0F3MR72_RICFI</name>
<dbReference type="GO" id="GO:0005829">
    <property type="term" value="C:cytosol"/>
    <property type="evidence" value="ECO:0007669"/>
    <property type="project" value="TreeGrafter"/>
</dbReference>
<evidence type="ECO:0000256" key="8">
    <source>
        <dbReference type="ARBA" id="ARBA00047552"/>
    </source>
</evidence>
<dbReference type="SUPFAM" id="SSF50677">
    <property type="entry name" value="ValRS/IleRS/LeuRS editing domain"/>
    <property type="match status" value="1"/>
</dbReference>
<dbReference type="SUPFAM" id="SSF52374">
    <property type="entry name" value="Nucleotidylyl transferase"/>
    <property type="match status" value="1"/>
</dbReference>
<dbReference type="PANTHER" id="PTHR11946">
    <property type="entry name" value="VALYL-TRNA SYNTHETASES"/>
    <property type="match status" value="1"/>
</dbReference>
<dbReference type="CDD" id="cd07962">
    <property type="entry name" value="Anticodon_Ia_Val"/>
    <property type="match status" value="1"/>
</dbReference>
<dbReference type="AlphaFoldDB" id="A0A0F3MR72"/>
<evidence type="ECO:0000256" key="2">
    <source>
        <dbReference type="ARBA" id="ARBA00022490"/>
    </source>
</evidence>
<comment type="subunit">
    <text evidence="9">Monomer.</text>
</comment>
<dbReference type="NCBIfam" id="TIGR00422">
    <property type="entry name" value="valS"/>
    <property type="match status" value="1"/>
</dbReference>
<dbReference type="SUPFAM" id="SSF47323">
    <property type="entry name" value="Anticodon-binding domain of a subclass of class I aminoacyl-tRNA synthetases"/>
    <property type="match status" value="1"/>
</dbReference>
<keyword evidence="3 9" id="KW-0436">Ligase</keyword>
<dbReference type="InterPro" id="IPR033705">
    <property type="entry name" value="Anticodon_Ia_Val"/>
</dbReference>
<accession>A0A0F3MR72</accession>
<keyword evidence="2 9" id="KW-0963">Cytoplasm</keyword>
<dbReference type="SMR" id="A0A0F3MR72"/>
<feature type="short sequence motif" description="'KMSKS' region" evidence="9">
    <location>
        <begin position="583"/>
        <end position="587"/>
    </location>
</feature>
<dbReference type="GO" id="GO:0002161">
    <property type="term" value="F:aminoacyl-tRNA deacylase activity"/>
    <property type="evidence" value="ECO:0007669"/>
    <property type="project" value="InterPro"/>
</dbReference>
<evidence type="ECO:0000256" key="9">
    <source>
        <dbReference type="HAMAP-Rule" id="MF_02005"/>
    </source>
</evidence>
<comment type="similarity">
    <text evidence="9">Belongs to the class-I aminoacyl-tRNA synthetase family. ValS type 2 subfamily.</text>
</comment>
<evidence type="ECO:0000313" key="12">
    <source>
        <dbReference type="EMBL" id="KJV58283.1"/>
    </source>
</evidence>
<evidence type="ECO:0000313" key="13">
    <source>
        <dbReference type="Proteomes" id="UP000033475"/>
    </source>
</evidence>
<keyword evidence="5 9" id="KW-0067">ATP-binding</keyword>
<dbReference type="PATRIC" id="fig|1359196.3.peg.640"/>
<evidence type="ECO:0000259" key="10">
    <source>
        <dbReference type="Pfam" id="PF00133"/>
    </source>
</evidence>
<dbReference type="PROSITE" id="PS00178">
    <property type="entry name" value="AA_TRNA_LIGASE_I"/>
    <property type="match status" value="1"/>
</dbReference>
<keyword evidence="6 9" id="KW-0648">Protein biosynthesis</keyword>
<feature type="domain" description="Methionyl/Valyl/Leucyl/Isoleucyl-tRNA synthetase anticodon-binding" evidence="11">
    <location>
        <begin position="671"/>
        <end position="819"/>
    </location>
</feature>
<feature type="domain" description="Aminoacyl-tRNA synthetase class Ia" evidence="10">
    <location>
        <begin position="16"/>
        <end position="620"/>
    </location>
</feature>
<dbReference type="GO" id="GO:0004832">
    <property type="term" value="F:valine-tRNA ligase activity"/>
    <property type="evidence" value="ECO:0007669"/>
    <property type="project" value="UniProtKB-UniRule"/>
</dbReference>
<dbReference type="GO" id="GO:0005524">
    <property type="term" value="F:ATP binding"/>
    <property type="evidence" value="ECO:0007669"/>
    <property type="project" value="UniProtKB-UniRule"/>
</dbReference>
<sequence>MKEFPKNYNFTENEKKWQQIWQEKQIYAYDPNISKDEIYVVDTPPPTVSGQLHIGHVYSYTQTDFIVRFQRMMGKNIFYPMGFDDNGLPTERLVEKQKQIKAYNMSRSEFIKICEEVVASEEEKFRSLFNQIALSVDWSLEYQTISPLSRKISQMSFLDLVKKGEVYRNDQPILWDPVDGTALAQADIDDKEKTSFMNYITFEIEEDDRPFSKFAYREEFVGNTEHSTAAYIKVREDASTGLTHKLPLEVEFGKRSITIATTRPELLPACVAVFYHPDDKRYKHLAGKSAITPLFNGKVPLLADPLVQQDKGTGLVMCCTFGDQTDITWWKTHNLPLKTIVTKKGTIDFPHDIAIDGLKIKEARTKIIDILKEQNLLTKQEEITHTVKCAERSGAPLEILTVPQWFVKTISHKEALLKRASELNWHPKNMKIRLESWINSISWDWCISRQRYFGVPFPVWYSKRVGEEGKILYADISQLPVDPLKDLPIGYSKEEVEPDLDVMDTWATSSVSPQLSTHGISDDFTVNKERHDKLFPMELRPQAHEIIRTWAFYTILKAHLHQNTLPWKNIMVSGWCLAEDRSKMSKSKGNVLVPEKLLEQYGSDVIRYWSANSKLGADTAYSEDVMKNGKRLVNKLWNAAKFVSIHFEKLKDKDKQAKLLDVKEKITNEFDQWMINKLVELVKLATNELQNYEYANAMHLTEKFFWAIFCDNYLEISKNRAYDEENKNPSGQYSSILTLYHTMQILLKLFAPFMPHITEELYQILYSDKSVHEKGNWVNYGDLNYKIDAKGAEGLLEILDIVRKFKAEKNLSIKAPIKLLEVSGIELSAELTEDLKNVTSAEEIQFEDQGDKIKVNVIL</sequence>
<dbReference type="NCBIfam" id="NF009687">
    <property type="entry name" value="PRK13208.1"/>
    <property type="match status" value="1"/>
</dbReference>
<organism evidence="12 13">
    <name type="scientific">Rickettsia felis str. Pedreira</name>
    <dbReference type="NCBI Taxonomy" id="1359196"/>
    <lineage>
        <taxon>Bacteria</taxon>
        <taxon>Pseudomonadati</taxon>
        <taxon>Pseudomonadota</taxon>
        <taxon>Alphaproteobacteria</taxon>
        <taxon>Rickettsiales</taxon>
        <taxon>Rickettsiaceae</taxon>
        <taxon>Rickettsieae</taxon>
        <taxon>Rickettsia</taxon>
        <taxon>spotted fever group</taxon>
    </lineage>
</organism>
<comment type="subcellular location">
    <subcellularLocation>
        <location evidence="1 9">Cytoplasm</location>
    </subcellularLocation>
</comment>
<reference evidence="12 13" key="1">
    <citation type="submission" date="2015-01" db="EMBL/GenBank/DDBJ databases">
        <title>Genome Sequencing of Rickettsiales.</title>
        <authorList>
            <person name="Daugherty S.C."/>
            <person name="Su Q."/>
            <person name="Abolude K."/>
            <person name="Beier-Sexton M."/>
            <person name="Carlyon J.A."/>
            <person name="Carter R."/>
            <person name="Day N.P."/>
            <person name="Dumler S.J."/>
            <person name="Dyachenko V."/>
            <person name="Godinez A."/>
            <person name="Kurtti T.J."/>
            <person name="Lichay M."/>
            <person name="Mullins K.E."/>
            <person name="Ott S."/>
            <person name="Pappas-Brown V."/>
            <person name="Paris D.H."/>
            <person name="Patel P."/>
            <person name="Richards A.L."/>
            <person name="Sadzewicz L."/>
            <person name="Sears K."/>
            <person name="Seidman D."/>
            <person name="Sengamalay N."/>
            <person name="Stenos J."/>
            <person name="Tallon L.J."/>
            <person name="Vincent G."/>
            <person name="Fraser C.M."/>
            <person name="Munderloh U."/>
            <person name="Dunning-Hotopp J.C."/>
        </authorList>
    </citation>
    <scope>NUCLEOTIDE SEQUENCE [LARGE SCALE GENOMIC DNA]</scope>
    <source>
        <strain evidence="12 13">Pedreira</strain>
    </source>
</reference>
<dbReference type="Pfam" id="PF00133">
    <property type="entry name" value="tRNA-synt_1"/>
    <property type="match status" value="1"/>
</dbReference>
<comment type="function">
    <text evidence="9">Catalyzes the attachment of valine to tRNA(Val). As ValRS can inadvertently accommodate and process structurally similar amino acids such as threonine, to avoid such errors, it has a 'posttransfer' editing activity that hydrolyzes mischarged Thr-tRNA(Val) in a tRNA-dependent manner.</text>
</comment>
<evidence type="ECO:0000256" key="3">
    <source>
        <dbReference type="ARBA" id="ARBA00022598"/>
    </source>
</evidence>
<dbReference type="InterPro" id="IPR001412">
    <property type="entry name" value="aa-tRNA-synth_I_CS"/>
</dbReference>
<comment type="caution">
    <text evidence="12">The sequence shown here is derived from an EMBL/GenBank/DDBJ whole genome shotgun (WGS) entry which is preliminary data.</text>
</comment>
<evidence type="ECO:0000256" key="1">
    <source>
        <dbReference type="ARBA" id="ARBA00004496"/>
    </source>
</evidence>
<dbReference type="GO" id="GO:0006438">
    <property type="term" value="P:valyl-tRNA aminoacylation"/>
    <property type="evidence" value="ECO:0007669"/>
    <property type="project" value="UniProtKB-UniRule"/>
</dbReference>
<dbReference type="PANTHER" id="PTHR11946:SF93">
    <property type="entry name" value="VALINE--TRNA LIGASE, CHLOROPLASTIC_MITOCHONDRIAL 2"/>
    <property type="match status" value="1"/>
</dbReference>
<proteinExistence type="inferred from homology"/>
<dbReference type="InterPro" id="IPR013155">
    <property type="entry name" value="M/V/L/I-tRNA-synth_anticd-bd"/>
</dbReference>
<gene>
    <name evidence="9 12" type="primary">valS</name>
    <name evidence="12" type="ORF">RFEPED_0662</name>
</gene>
<comment type="domain">
    <text evidence="9">ValRS has two distinct active sites: one for aminoacylation and one for editing. The misactivated threonine is translocated from the active site to the editing site.</text>
</comment>
<dbReference type="FunFam" id="1.10.730.10:FF:000033">
    <property type="entry name" value="Valine--tRNA ligase"/>
    <property type="match status" value="1"/>
</dbReference>
<dbReference type="Pfam" id="PF08264">
    <property type="entry name" value="Anticodon_1"/>
    <property type="match status" value="1"/>
</dbReference>